<dbReference type="FunFam" id="3.40.850.10:FF:000111">
    <property type="entry name" value="p-loop nucleoside triphosphate hydrolase superfamily protein with CH (Calponin Homology) domain"/>
    <property type="match status" value="1"/>
</dbReference>
<dbReference type="PROSITE" id="PS50021">
    <property type="entry name" value="CH"/>
    <property type="match status" value="1"/>
</dbReference>
<dbReference type="FunFam" id="3.40.850.10:FF:000178">
    <property type="entry name" value="Kinesin-related protein3"/>
    <property type="match status" value="1"/>
</dbReference>
<comment type="similarity">
    <text evidence="1">Belongs to the TRAFAC class myosin-kinesin ATPase superfamily. Kinesin family. KIN-14 subfamily.</text>
</comment>
<evidence type="ECO:0000256" key="5">
    <source>
        <dbReference type="SAM" id="Coils"/>
    </source>
</evidence>
<protein>
    <recommendedName>
        <fullName evidence="11">Kinesin motor domain-containing protein</fullName>
    </recommendedName>
</protein>
<feature type="domain" description="Calponin-homology (CH)" evidence="7">
    <location>
        <begin position="60"/>
        <end position="167"/>
    </location>
</feature>
<dbReference type="AlphaFoldDB" id="A0AAV8PGC2"/>
<dbReference type="InterPro" id="IPR036961">
    <property type="entry name" value="Kinesin_motor_dom_sf"/>
</dbReference>
<keyword evidence="10" id="KW-1185">Reference proteome</keyword>
<comment type="caution">
    <text evidence="9">The sequence shown here is derived from an EMBL/GenBank/DDBJ whole genome shotgun (WGS) entry which is preliminary data.</text>
</comment>
<feature type="binding site" evidence="4">
    <location>
        <begin position="590"/>
        <end position="597"/>
    </location>
    <ligand>
        <name>ATP</name>
        <dbReference type="ChEBI" id="CHEBI:30616"/>
    </ligand>
</feature>
<dbReference type="Pfam" id="PF00225">
    <property type="entry name" value="Kinesin"/>
    <property type="match status" value="1"/>
</dbReference>
<dbReference type="PANTHER" id="PTHR47972">
    <property type="entry name" value="KINESIN-LIKE PROTEIN KLP-3"/>
    <property type="match status" value="1"/>
</dbReference>
<dbReference type="SUPFAM" id="SSF52540">
    <property type="entry name" value="P-loop containing nucleoside triphosphate hydrolases"/>
    <property type="match status" value="1"/>
</dbReference>
<keyword evidence="5" id="KW-0175">Coiled coil</keyword>
<feature type="coiled-coil region" evidence="5">
    <location>
        <begin position="327"/>
        <end position="418"/>
    </location>
</feature>
<dbReference type="Proteomes" id="UP001222027">
    <property type="component" value="Unassembled WGS sequence"/>
</dbReference>
<name>A0AAV8PGC2_ENSVE</name>
<dbReference type="Gene3D" id="3.40.850.10">
    <property type="entry name" value="Kinesin motor domain"/>
    <property type="match status" value="1"/>
</dbReference>
<evidence type="ECO:0000256" key="6">
    <source>
        <dbReference type="SAM" id="MobiDB-lite"/>
    </source>
</evidence>
<keyword evidence="3 4" id="KW-0505">Motor protein</keyword>
<dbReference type="InterPro" id="IPR027640">
    <property type="entry name" value="Kinesin-like_fam"/>
</dbReference>
<dbReference type="GO" id="GO:0005524">
    <property type="term" value="F:ATP binding"/>
    <property type="evidence" value="ECO:0007669"/>
    <property type="project" value="UniProtKB-UniRule"/>
</dbReference>
<keyword evidence="4" id="KW-0547">Nucleotide-binding</keyword>
<dbReference type="GO" id="GO:0007018">
    <property type="term" value="P:microtubule-based movement"/>
    <property type="evidence" value="ECO:0007669"/>
    <property type="project" value="InterPro"/>
</dbReference>
<evidence type="ECO:0000259" key="7">
    <source>
        <dbReference type="PROSITE" id="PS50021"/>
    </source>
</evidence>
<feature type="region of interest" description="Disordered" evidence="6">
    <location>
        <begin position="982"/>
        <end position="1064"/>
    </location>
</feature>
<feature type="coiled-coil region" evidence="5">
    <location>
        <begin position="479"/>
        <end position="506"/>
    </location>
</feature>
<dbReference type="EMBL" id="JAQQAF010000005">
    <property type="protein sequence ID" value="KAJ8483561.1"/>
    <property type="molecule type" value="Genomic_DNA"/>
</dbReference>
<evidence type="ECO:0000259" key="8">
    <source>
        <dbReference type="PROSITE" id="PS50067"/>
    </source>
</evidence>
<sequence>MTTAVKPRLPSPSLPLLQRIFADPFVDHPPSYLPLDRGSAAGCLTTKDSMGTADAQGDAGKKQSDVIRWLNSLFLDFNTPEDASDEELRARLLDGTVLCRILGRINPFFSESPRGTYDPSEKRLITIKKFISVVDELCLPSFRIVDLEQGSISAVVECLLSVRDHLNFDSMEDGHPDLDKSAIQLRKRWKLPEESSAALLHHVGHNFHEVFQLRQGRYSDLSAAKISEMLKSNCLDNAPTRSLLSITNGILDESIERRNGEIPHRVACLLKRVVQEIERRISTQAEHIRNQNNLIKVREEKYLSRIRVLEELAKGTHEENKIVMHQLQLTKAEKQKIEERKNIGEKEVFKLTKEKEDMESIIAELKQELVVTCKMYENRCQELEEKARESKAHLVEKTKEVEFLLADSKKKIKELEENSKLKFKNWENKENNFRNFIHSQLQSMQDLRKASSSIKQEIVHSQKRCGEEMTNLGLKLKVLADAADNYHKVLAENQRLYNEVQELKGNIRVYCRIRPFLPGQNQKSTTIDYIGESGELLIVNPSKQGKDGHRMFKFNKVFDQAASQAEIFSDIQPLIRSVLDGYNVCIFAYGQTGSGKTYTMSGPITASMEDWGVNYRALNDLFGISENRRNSFFYEVGVQMVEIYNEQVRDLLVDDGPQKRLGVWSSTQPNGLAVPDASVHPVKSTSDVLQLMHIGQTNRAVGSTALNERSSRSHSILTVHVRGVDLKTGSTSRGCLHLIDLAGSERVERSEATGDRLKEAQHINKSLSALGDVIFALAQKNTHVPYRNSKLTQVLQSSLGGQAKTLMFVQINPDVESYSETISTLKFAERVSGVELGAARSNKDGRDVKDLLEQVAFLKDTVARKDEEIGQLQMVIDLRTRSPMLNNDRNAMLIHSSSPGIPCLVGTTRLGPQLSSARLVISTDKAPSEPDNSFQFSENHCMANGGDKDQKLQADAYLVGFRDVDLEDKLSEISDSVISVGTETDGSVSSSTEFGVFSESSKPVQMSKGKIPRVQSGISRPPTKTGQVTTTKLILKEPTKSASTRKATNCQSSSSSLKAPKRWQ</sequence>
<evidence type="ECO:0008006" key="11">
    <source>
        <dbReference type="Google" id="ProtNLM"/>
    </source>
</evidence>
<dbReference type="PROSITE" id="PS50067">
    <property type="entry name" value="KINESIN_MOTOR_2"/>
    <property type="match status" value="1"/>
</dbReference>
<dbReference type="GO" id="GO:0003777">
    <property type="term" value="F:microtubule motor activity"/>
    <property type="evidence" value="ECO:0007669"/>
    <property type="project" value="InterPro"/>
</dbReference>
<dbReference type="PRINTS" id="PR00380">
    <property type="entry name" value="KINESINHEAVY"/>
</dbReference>
<evidence type="ECO:0000256" key="4">
    <source>
        <dbReference type="PROSITE-ProRule" id="PRU00283"/>
    </source>
</evidence>
<feature type="compositionally biased region" description="Polar residues" evidence="6">
    <location>
        <begin position="1040"/>
        <end position="1057"/>
    </location>
</feature>
<evidence type="ECO:0000256" key="1">
    <source>
        <dbReference type="ARBA" id="ARBA00010899"/>
    </source>
</evidence>
<dbReference type="InterPro" id="IPR001752">
    <property type="entry name" value="Kinesin_motor_dom"/>
</dbReference>
<feature type="domain" description="Kinesin motor" evidence="8">
    <location>
        <begin position="506"/>
        <end position="834"/>
    </location>
</feature>
<dbReference type="Gene3D" id="1.10.418.10">
    <property type="entry name" value="Calponin-like domain"/>
    <property type="match status" value="1"/>
</dbReference>
<dbReference type="InterPro" id="IPR036872">
    <property type="entry name" value="CH_dom_sf"/>
</dbReference>
<feature type="compositionally biased region" description="Polar residues" evidence="6">
    <location>
        <begin position="982"/>
        <end position="1004"/>
    </location>
</feature>
<keyword evidence="2" id="KW-0493">Microtubule</keyword>
<proteinExistence type="inferred from homology"/>
<reference evidence="9 10" key="1">
    <citation type="submission" date="2022-12" db="EMBL/GenBank/DDBJ databases">
        <title>Chromosome-scale assembly of the Ensete ventricosum genome.</title>
        <authorList>
            <person name="Dussert Y."/>
            <person name="Stocks J."/>
            <person name="Wendawek A."/>
            <person name="Woldeyes F."/>
            <person name="Nichols R.A."/>
            <person name="Borrell J.S."/>
        </authorList>
    </citation>
    <scope>NUCLEOTIDE SEQUENCE [LARGE SCALE GENOMIC DNA]</scope>
    <source>
        <strain evidence="10">cv. Maze</strain>
        <tissue evidence="9">Seeds</tissue>
    </source>
</reference>
<dbReference type="GO" id="GO:0005874">
    <property type="term" value="C:microtubule"/>
    <property type="evidence" value="ECO:0007669"/>
    <property type="project" value="UniProtKB-KW"/>
</dbReference>
<dbReference type="SMART" id="SM00129">
    <property type="entry name" value="KISc"/>
    <property type="match status" value="1"/>
</dbReference>
<evidence type="ECO:0000313" key="10">
    <source>
        <dbReference type="Proteomes" id="UP001222027"/>
    </source>
</evidence>
<dbReference type="InterPro" id="IPR001715">
    <property type="entry name" value="CH_dom"/>
</dbReference>
<evidence type="ECO:0000256" key="3">
    <source>
        <dbReference type="ARBA" id="ARBA00023175"/>
    </source>
</evidence>
<dbReference type="GO" id="GO:0008017">
    <property type="term" value="F:microtubule binding"/>
    <property type="evidence" value="ECO:0007669"/>
    <property type="project" value="InterPro"/>
</dbReference>
<feature type="compositionally biased region" description="Polar residues" evidence="6">
    <location>
        <begin position="1016"/>
        <end position="1032"/>
    </location>
</feature>
<gene>
    <name evidence="9" type="ORF">OPV22_016046</name>
</gene>
<organism evidence="9 10">
    <name type="scientific">Ensete ventricosum</name>
    <name type="common">Abyssinian banana</name>
    <name type="synonym">Musa ensete</name>
    <dbReference type="NCBI Taxonomy" id="4639"/>
    <lineage>
        <taxon>Eukaryota</taxon>
        <taxon>Viridiplantae</taxon>
        <taxon>Streptophyta</taxon>
        <taxon>Embryophyta</taxon>
        <taxon>Tracheophyta</taxon>
        <taxon>Spermatophyta</taxon>
        <taxon>Magnoliopsida</taxon>
        <taxon>Liliopsida</taxon>
        <taxon>Zingiberales</taxon>
        <taxon>Musaceae</taxon>
        <taxon>Ensete</taxon>
    </lineage>
</organism>
<dbReference type="InterPro" id="IPR027417">
    <property type="entry name" value="P-loop_NTPase"/>
</dbReference>
<evidence type="ECO:0000256" key="2">
    <source>
        <dbReference type="ARBA" id="ARBA00022701"/>
    </source>
</evidence>
<keyword evidence="4" id="KW-0067">ATP-binding</keyword>
<dbReference type="SUPFAM" id="SSF47576">
    <property type="entry name" value="Calponin-homology domain, CH-domain"/>
    <property type="match status" value="1"/>
</dbReference>
<dbReference type="PANTHER" id="PTHR47972:SF14">
    <property type="entry name" value="KINESIN-LIKE PROTEIN KIN-14J"/>
    <property type="match status" value="1"/>
</dbReference>
<evidence type="ECO:0000313" key="9">
    <source>
        <dbReference type="EMBL" id="KAJ8483561.1"/>
    </source>
</evidence>
<accession>A0AAV8PGC2</accession>